<proteinExistence type="predicted"/>
<evidence type="ECO:0008006" key="3">
    <source>
        <dbReference type="Google" id="ProtNLM"/>
    </source>
</evidence>
<protein>
    <recommendedName>
        <fullName evidence="3">PD-(D/E)XK nuclease superfamily protein</fullName>
    </recommendedName>
</protein>
<evidence type="ECO:0000313" key="2">
    <source>
        <dbReference type="Proteomes" id="UP000813068"/>
    </source>
</evidence>
<keyword evidence="2" id="KW-1185">Reference proteome</keyword>
<gene>
    <name evidence="1" type="ORF">KRX52_10845</name>
</gene>
<dbReference type="EMBL" id="JAHRGL010000023">
    <property type="protein sequence ID" value="MBV2133292.1"/>
    <property type="molecule type" value="Genomic_DNA"/>
</dbReference>
<sequence length="408" mass="46021">MSFFDRLFAFRQREERAPFEDFLTELLAEWLRQATASGRIAEVLTELFRLRPEQLGAPENLHELSWETQHIIGPGHRAEGKRPDLVGRGPGFFLLVENKIAAAFTQHQDELGDSHQLELYAEYRQERTEPHGGILLLTHVTLPPPGWMHETLYWRSVERYLRHFSDHSPAALPSALDYLTRQLTLFLGENGMSGTRIALEDITAYPAYQRLTEGLYSLGKIAENQLKLALQHVDMQSLRAPRGGGSGAYSSPKFFGWTLTNDGLKPDDAHLILWSGIVAYDIYGYVNPRTPGIPDLSVGVGLWCGAEQVGEADRDFLSALVKQLNDRQHVVEWRLEASDWRDYGHVFLVSARRALIEVHVQAGGDDLDDIASEFFRTQCAALLEVLSAPAADRDMHVESYLRSLTVSQ</sequence>
<dbReference type="Proteomes" id="UP000813068">
    <property type="component" value="Unassembled WGS sequence"/>
</dbReference>
<reference evidence="1 2" key="1">
    <citation type="submission" date="2021-06" db="EMBL/GenBank/DDBJ databases">
        <title>Differences between aerobic and microaerobic xylene degrading microbial communities.</title>
        <authorList>
            <person name="Banerjee S."/>
            <person name="Tancsics A."/>
        </authorList>
    </citation>
    <scope>NUCLEOTIDE SEQUENCE [LARGE SCALE GENOMIC DNA]</scope>
    <source>
        <strain evidence="1 2">MAP12</strain>
    </source>
</reference>
<evidence type="ECO:0000313" key="1">
    <source>
        <dbReference type="EMBL" id="MBV2133292.1"/>
    </source>
</evidence>
<organism evidence="1 2">
    <name type="scientific">Geopseudomonas aromaticivorans</name>
    <dbReference type="NCBI Taxonomy" id="2849492"/>
    <lineage>
        <taxon>Bacteria</taxon>
        <taxon>Pseudomonadati</taxon>
        <taxon>Pseudomonadota</taxon>
        <taxon>Gammaproteobacteria</taxon>
        <taxon>Pseudomonadales</taxon>
        <taxon>Pseudomonadaceae</taxon>
        <taxon>Geopseudomonas</taxon>
    </lineage>
</organism>
<dbReference type="RefSeq" id="WP_217681745.1">
    <property type="nucleotide sequence ID" value="NZ_JAHRGL010000023.1"/>
</dbReference>
<name>A0ABS6MYG8_9GAMM</name>
<comment type="caution">
    <text evidence="1">The sequence shown here is derived from an EMBL/GenBank/DDBJ whole genome shotgun (WGS) entry which is preliminary data.</text>
</comment>
<accession>A0ABS6MYG8</accession>